<dbReference type="InterPro" id="IPR013784">
    <property type="entry name" value="Carb-bd-like_fold"/>
</dbReference>
<feature type="compositionally biased region" description="Low complexity" evidence="1">
    <location>
        <begin position="364"/>
        <end position="397"/>
    </location>
</feature>
<reference evidence="3 4" key="1">
    <citation type="journal article" date="2021" name="Sci. Rep.">
        <title>Genome sequencing of the multicellular alga Astrephomene provides insights into convergent evolution of germ-soma differentiation.</title>
        <authorList>
            <person name="Yamashita S."/>
            <person name="Yamamoto K."/>
            <person name="Matsuzaki R."/>
            <person name="Suzuki S."/>
            <person name="Yamaguchi H."/>
            <person name="Hirooka S."/>
            <person name="Minakuchi Y."/>
            <person name="Miyagishima S."/>
            <person name="Kawachi M."/>
            <person name="Toyoda A."/>
            <person name="Nozaki H."/>
        </authorList>
    </citation>
    <scope>NUCLEOTIDE SEQUENCE [LARGE SCALE GENOMIC DNA]</scope>
    <source>
        <strain evidence="3 4">NIES-4017</strain>
    </source>
</reference>
<keyword evidence="4" id="KW-1185">Reference proteome</keyword>
<feature type="compositionally biased region" description="Low complexity" evidence="1">
    <location>
        <begin position="410"/>
        <end position="426"/>
    </location>
</feature>
<organism evidence="3 4">
    <name type="scientific">Astrephomene gubernaculifera</name>
    <dbReference type="NCBI Taxonomy" id="47775"/>
    <lineage>
        <taxon>Eukaryota</taxon>
        <taxon>Viridiplantae</taxon>
        <taxon>Chlorophyta</taxon>
        <taxon>core chlorophytes</taxon>
        <taxon>Chlorophyceae</taxon>
        <taxon>CS clade</taxon>
        <taxon>Chlamydomonadales</taxon>
        <taxon>Astrephomenaceae</taxon>
        <taxon>Astrephomene</taxon>
    </lineage>
</organism>
<dbReference type="CDD" id="cd05467">
    <property type="entry name" value="CBM20"/>
    <property type="match status" value="1"/>
</dbReference>
<protein>
    <recommendedName>
        <fullName evidence="2">CBM20 domain-containing protein</fullName>
    </recommendedName>
</protein>
<dbReference type="FunFam" id="2.60.40.10:FF:000552">
    <property type="entry name" value="Related to glucoamylase"/>
    <property type="match status" value="1"/>
</dbReference>
<dbReference type="InterPro" id="IPR013783">
    <property type="entry name" value="Ig-like_fold"/>
</dbReference>
<dbReference type="PANTHER" id="PTHR15048">
    <property type="entry name" value="STARCH-BINDING DOMAIN-CONTAINING PROTEIN 1"/>
    <property type="match status" value="1"/>
</dbReference>
<dbReference type="Pfam" id="PF00686">
    <property type="entry name" value="CBM_20"/>
    <property type="match status" value="1"/>
</dbReference>
<feature type="compositionally biased region" description="Gly residues" evidence="1">
    <location>
        <begin position="398"/>
        <end position="409"/>
    </location>
</feature>
<feature type="domain" description="CBM20" evidence="2">
    <location>
        <begin position="108"/>
        <end position="214"/>
    </location>
</feature>
<dbReference type="Proteomes" id="UP001054857">
    <property type="component" value="Unassembled WGS sequence"/>
</dbReference>
<dbReference type="SMART" id="SM01065">
    <property type="entry name" value="CBM_2"/>
    <property type="match status" value="1"/>
</dbReference>
<name>A0AAD3DJA2_9CHLO</name>
<dbReference type="GO" id="GO:2001070">
    <property type="term" value="F:starch binding"/>
    <property type="evidence" value="ECO:0007669"/>
    <property type="project" value="InterPro"/>
</dbReference>
<dbReference type="InterPro" id="IPR002044">
    <property type="entry name" value="CBM20"/>
</dbReference>
<dbReference type="Gene3D" id="2.60.40.10">
    <property type="entry name" value="Immunoglobulins"/>
    <property type="match status" value="1"/>
</dbReference>
<evidence type="ECO:0000256" key="1">
    <source>
        <dbReference type="SAM" id="MobiDB-lite"/>
    </source>
</evidence>
<sequence length="629" mass="64258">MQRSCQSPRSTVRQKGLCREVCVKMLNLRSRSVPIAQSPRLSADVSSTSRRLAASGTSEQSVPTMRAVPSYAAMRAGISAAASSGSLATIMGPDGKSSSLRKLVVDGVNDSGNVQVKFCLKYRTSYGQSVKIIGSHPKLGFWDVNKALPLTWTEGDRWVATVELPAGSVYEYKYVLVDHDGRSALAWQGGGNSVLALGDQDEQQGVEVQDNWGNNPGQAAVIANGQSTTREGKLQAWAEEMRQYRALARSAQFELTRKSEELQASKAQVARLKMELSLSVKARDELEGRLAEAEAENLSLRAQVAQSQLAMRSTLEEAIKLLQQEIDEEEGDEETAGELFAYQQGAALAAEQQQLGEEELALLQQQQEQEQQEAAEPVPVAATTATASNGNGHKGSSSNGGGVGIGSMWGWGRSTNGASTSTSTSGGTNGSSGSSGSGASSSSGAVPGNGNGSPFAERFGFRMSGNGSAGASGAGAGGGSSSLDGSEGGSNGYHRQGLTSSSSPASPPSHQPGHHATSRAATPVTTAAYMTYGPSSSVASSSSSTSPPSEPTLSSLSSSPAASPSSSFSAPFGSPAAAAAASPLPSSSSTAGLAGSPAAGAQPTAGGASRNAFADWRSRLGGSSSGSAQ</sequence>
<gene>
    <name evidence="3" type="ORF">Agub_g3860</name>
</gene>
<feature type="region of interest" description="Disordered" evidence="1">
    <location>
        <begin position="364"/>
        <end position="629"/>
    </location>
</feature>
<evidence type="ECO:0000313" key="4">
    <source>
        <dbReference type="Proteomes" id="UP001054857"/>
    </source>
</evidence>
<dbReference type="GO" id="GO:0016020">
    <property type="term" value="C:membrane"/>
    <property type="evidence" value="ECO:0007669"/>
    <property type="project" value="TreeGrafter"/>
</dbReference>
<feature type="compositionally biased region" description="Gly residues" evidence="1">
    <location>
        <begin position="467"/>
        <end position="491"/>
    </location>
</feature>
<evidence type="ECO:0000259" key="2">
    <source>
        <dbReference type="PROSITE" id="PS51166"/>
    </source>
</evidence>
<dbReference type="PROSITE" id="PS51166">
    <property type="entry name" value="CBM20"/>
    <property type="match status" value="1"/>
</dbReference>
<feature type="compositionally biased region" description="Low complexity" evidence="1">
    <location>
        <begin position="534"/>
        <end position="609"/>
    </location>
</feature>
<feature type="region of interest" description="Disordered" evidence="1">
    <location>
        <begin position="38"/>
        <end position="60"/>
    </location>
</feature>
<dbReference type="AlphaFoldDB" id="A0AAD3DJA2"/>
<feature type="compositionally biased region" description="Low complexity" evidence="1">
    <location>
        <begin position="437"/>
        <end position="448"/>
    </location>
</feature>
<proteinExistence type="predicted"/>
<accession>A0AAD3DJA2</accession>
<feature type="compositionally biased region" description="Gly residues" evidence="1">
    <location>
        <begin position="427"/>
        <end position="436"/>
    </location>
</feature>
<comment type="caution">
    <text evidence="3">The sequence shown here is derived from an EMBL/GenBank/DDBJ whole genome shotgun (WGS) entry which is preliminary data.</text>
</comment>
<dbReference type="EMBL" id="BMAR01000004">
    <property type="protein sequence ID" value="GFR42869.1"/>
    <property type="molecule type" value="Genomic_DNA"/>
</dbReference>
<dbReference type="PANTHER" id="PTHR15048:SF0">
    <property type="entry name" value="STARCH-BINDING DOMAIN-CONTAINING PROTEIN 1"/>
    <property type="match status" value="1"/>
</dbReference>
<feature type="compositionally biased region" description="Polar residues" evidence="1">
    <location>
        <begin position="44"/>
        <end position="60"/>
    </location>
</feature>
<dbReference type="SUPFAM" id="SSF49452">
    <property type="entry name" value="Starch-binding domain-like"/>
    <property type="match status" value="1"/>
</dbReference>
<evidence type="ECO:0000313" key="3">
    <source>
        <dbReference type="EMBL" id="GFR42869.1"/>
    </source>
</evidence>